<sequence>MADFFCGCGTTIAVAQQLNRQWFGVDISHLAIKLIVKRLQDTYGTKYDEIRHIFEIHGIPIKMPMTTQGVFKTAGKHIQASTQEQLL</sequence>
<dbReference type="eggNOG" id="COG2189">
    <property type="taxonomic scope" value="Bacteria"/>
</dbReference>
<dbReference type="GO" id="GO:0008170">
    <property type="term" value="F:N-methyltransferase activity"/>
    <property type="evidence" value="ECO:0007669"/>
    <property type="project" value="InterPro"/>
</dbReference>
<keyword evidence="1" id="KW-0489">Methyltransferase</keyword>
<evidence type="ECO:0000259" key="3">
    <source>
        <dbReference type="Pfam" id="PF01555"/>
    </source>
</evidence>
<dbReference type="SUPFAM" id="SSF53335">
    <property type="entry name" value="S-adenosyl-L-methionine-dependent methyltransferases"/>
    <property type="match status" value="1"/>
</dbReference>
<proteinExistence type="predicted"/>
<protein>
    <submittedName>
        <fullName evidence="4">Type II DNA modification enzyme</fullName>
    </submittedName>
</protein>
<feature type="domain" description="DNA methylase N-4/N-6" evidence="3">
    <location>
        <begin position="2"/>
        <end position="36"/>
    </location>
</feature>
<dbReference type="Proteomes" id="UP000030661">
    <property type="component" value="Unassembled WGS sequence"/>
</dbReference>
<keyword evidence="5" id="KW-1185">Reference proteome</keyword>
<evidence type="ECO:0000313" key="5">
    <source>
        <dbReference type="Proteomes" id="UP000030661"/>
    </source>
</evidence>
<name>A0A081C7C5_VECG1</name>
<dbReference type="Pfam" id="PF01555">
    <property type="entry name" value="N6_N4_Mtase"/>
    <property type="match status" value="1"/>
</dbReference>
<dbReference type="AlphaFoldDB" id="A0A081C7C5"/>
<dbReference type="GO" id="GO:0032259">
    <property type="term" value="P:methylation"/>
    <property type="evidence" value="ECO:0007669"/>
    <property type="project" value="UniProtKB-KW"/>
</dbReference>
<dbReference type="InterPro" id="IPR002941">
    <property type="entry name" value="DNA_methylase_N4/N6"/>
</dbReference>
<reference evidence="4" key="1">
    <citation type="journal article" date="2015" name="PeerJ">
        <title>First genomic representation of candidate bacterial phylum KSB3 points to enhanced environmental sensing as a trigger of wastewater bulking.</title>
        <authorList>
            <person name="Sekiguchi Y."/>
            <person name="Ohashi A."/>
            <person name="Parks D.H."/>
            <person name="Yamauchi T."/>
            <person name="Tyson G.W."/>
            <person name="Hugenholtz P."/>
        </authorList>
    </citation>
    <scope>NUCLEOTIDE SEQUENCE [LARGE SCALE GENOMIC DNA]</scope>
</reference>
<accession>A0A081C7C5</accession>
<organism evidence="4">
    <name type="scientific">Vecturithrix granuli</name>
    <dbReference type="NCBI Taxonomy" id="1499967"/>
    <lineage>
        <taxon>Bacteria</taxon>
        <taxon>Candidatus Moduliflexota</taxon>
        <taxon>Candidatus Vecturitrichia</taxon>
        <taxon>Candidatus Vecturitrichales</taxon>
        <taxon>Candidatus Vecturitrichaceae</taxon>
        <taxon>Candidatus Vecturithrix</taxon>
    </lineage>
</organism>
<dbReference type="EMBL" id="DF820473">
    <property type="protein sequence ID" value="GAK60480.1"/>
    <property type="molecule type" value="Genomic_DNA"/>
</dbReference>
<evidence type="ECO:0000313" key="4">
    <source>
        <dbReference type="EMBL" id="GAK60480.1"/>
    </source>
</evidence>
<keyword evidence="2" id="KW-0808">Transferase</keyword>
<evidence type="ECO:0000256" key="1">
    <source>
        <dbReference type="ARBA" id="ARBA00022603"/>
    </source>
</evidence>
<gene>
    <name evidence="4" type="ORF">U27_00377</name>
</gene>
<dbReference type="Gene3D" id="3.40.50.150">
    <property type="entry name" value="Vaccinia Virus protein VP39"/>
    <property type="match status" value="1"/>
</dbReference>
<evidence type="ECO:0000256" key="2">
    <source>
        <dbReference type="ARBA" id="ARBA00022679"/>
    </source>
</evidence>
<dbReference type="GO" id="GO:0003677">
    <property type="term" value="F:DNA binding"/>
    <property type="evidence" value="ECO:0007669"/>
    <property type="project" value="InterPro"/>
</dbReference>
<dbReference type="STRING" id="1499967.U27_00377"/>
<dbReference type="HOGENOM" id="CLU_2477008_0_0_0"/>
<dbReference type="InterPro" id="IPR029063">
    <property type="entry name" value="SAM-dependent_MTases_sf"/>
</dbReference>